<dbReference type="GO" id="GO:0051056">
    <property type="term" value="P:regulation of small GTPase mediated signal transduction"/>
    <property type="evidence" value="ECO:0007669"/>
    <property type="project" value="InterPro"/>
</dbReference>
<dbReference type="GO" id="GO:0005737">
    <property type="term" value="C:cytoplasm"/>
    <property type="evidence" value="ECO:0007669"/>
    <property type="project" value="TreeGrafter"/>
</dbReference>
<comment type="caution">
    <text evidence="2">The sequence shown here is derived from an EMBL/GenBank/DDBJ whole genome shotgun (WGS) entry which is preliminary data.</text>
</comment>
<sequence length="510" mass="58057">MEENRSKRSREKNWGTTSSGKREDPCAGGSGDAAQDSEEEFESLGVEDHQTLLQHLNIQLPEGALNPEISQRATRPDVIKDSKEIVQGLRTGQLMVVEKPCLMCVKVKQASQLRQKDKITGFVQLLFFKKRSKASEKTLKEHWEKNAPKSGCRFRMRDTFFTETPDFSPRKFARSSEAWKASFGNPAENKSNEEDCFKFFLQQKGLELEKIKYQRELKVKSGFFSGRVDYLIEVKSSAEDTETSPRQKIIVECKGTKGNMVGNVFSLSPEGDKAEFNTHHEYYHQTQAYLYIQRKEVNPPPVTAFMVVKVIEKDTQPKFHWTESRLLKIGDGLPLILPPKSGGYWMDPALDRHVETSPTSCSPSFGLETYDIMERDNEAKIYQEFFRHRGSVFREFLLTKLINAEISCYRAERFSKLELRTRSSLLEALRSELSSRSQCMIGNSAPPISTVAPPPEGGGGFIENFKRAIRVRSHSFDTLGVVKKTGGQKQRVHDLLHDQTPDPPHDLPHT</sequence>
<feature type="region of interest" description="Disordered" evidence="1">
    <location>
        <begin position="1"/>
        <end position="44"/>
    </location>
</feature>
<feature type="region of interest" description="Disordered" evidence="1">
    <location>
        <begin position="484"/>
        <end position="510"/>
    </location>
</feature>
<evidence type="ECO:0000313" key="3">
    <source>
        <dbReference type="Proteomes" id="UP000319801"/>
    </source>
</evidence>
<dbReference type="SUPFAM" id="SSF111347">
    <property type="entry name" value="Rap/Ran-GAP"/>
    <property type="match status" value="1"/>
</dbReference>
<name>A0A556TUQ0_BAGYA</name>
<dbReference type="EMBL" id="VCAZ01000020">
    <property type="protein sequence ID" value="TSK77029.1"/>
    <property type="molecule type" value="Genomic_DNA"/>
</dbReference>
<protein>
    <submittedName>
        <fullName evidence="2">Rap1 GTPase-activating protein 2</fullName>
    </submittedName>
</protein>
<dbReference type="PANTHER" id="PTHR15711:SF1">
    <property type="entry name" value="RAP1 GTPASE-ACTIVATING PROTEIN 1-LIKE"/>
    <property type="match status" value="1"/>
</dbReference>
<dbReference type="InterPro" id="IPR050989">
    <property type="entry name" value="Rap1_Ran_GAP"/>
</dbReference>
<keyword evidence="3" id="KW-1185">Reference proteome</keyword>
<feature type="compositionally biased region" description="Basic and acidic residues" evidence="1">
    <location>
        <begin position="491"/>
        <end position="510"/>
    </location>
</feature>
<evidence type="ECO:0000256" key="1">
    <source>
        <dbReference type="SAM" id="MobiDB-lite"/>
    </source>
</evidence>
<dbReference type="AlphaFoldDB" id="A0A556TUQ0"/>
<dbReference type="InterPro" id="IPR035974">
    <property type="entry name" value="Rap/Ran-GAP_sf"/>
</dbReference>
<reference evidence="2 3" key="1">
    <citation type="journal article" date="2019" name="Genome Biol. Evol.">
        <title>Whole-Genome Sequencing of the Giant Devil Catfish, Bagarius yarrelli.</title>
        <authorList>
            <person name="Jiang W."/>
            <person name="Lv Y."/>
            <person name="Cheng L."/>
            <person name="Yang K."/>
            <person name="Chao B."/>
            <person name="Wang X."/>
            <person name="Li Y."/>
            <person name="Pan X."/>
            <person name="You X."/>
            <person name="Zhang Y."/>
            <person name="Yang J."/>
            <person name="Li J."/>
            <person name="Zhang X."/>
            <person name="Liu S."/>
            <person name="Sun C."/>
            <person name="Yang J."/>
            <person name="Shi Q."/>
        </authorList>
    </citation>
    <scope>NUCLEOTIDE SEQUENCE [LARGE SCALE GENOMIC DNA]</scope>
    <source>
        <strain evidence="2">JWS20170419001</strain>
        <tissue evidence="2">Muscle</tissue>
    </source>
</reference>
<evidence type="ECO:0000313" key="2">
    <source>
        <dbReference type="EMBL" id="TSK77029.1"/>
    </source>
</evidence>
<dbReference type="Proteomes" id="UP000319801">
    <property type="component" value="Unassembled WGS sequence"/>
</dbReference>
<accession>A0A556TUQ0</accession>
<organism evidence="2 3">
    <name type="scientific">Bagarius yarrelli</name>
    <name type="common">Goonch</name>
    <name type="synonym">Bagrus yarrelli</name>
    <dbReference type="NCBI Taxonomy" id="175774"/>
    <lineage>
        <taxon>Eukaryota</taxon>
        <taxon>Metazoa</taxon>
        <taxon>Chordata</taxon>
        <taxon>Craniata</taxon>
        <taxon>Vertebrata</taxon>
        <taxon>Euteleostomi</taxon>
        <taxon>Actinopterygii</taxon>
        <taxon>Neopterygii</taxon>
        <taxon>Teleostei</taxon>
        <taxon>Ostariophysi</taxon>
        <taxon>Siluriformes</taxon>
        <taxon>Sisoridae</taxon>
        <taxon>Sisorinae</taxon>
        <taxon>Bagarius</taxon>
    </lineage>
</organism>
<gene>
    <name evidence="2" type="ORF">Baya_5440</name>
</gene>
<dbReference type="GO" id="GO:0005096">
    <property type="term" value="F:GTPase activator activity"/>
    <property type="evidence" value="ECO:0007669"/>
    <property type="project" value="InterPro"/>
</dbReference>
<dbReference type="OrthoDB" id="8897346at2759"/>
<proteinExistence type="predicted"/>
<dbReference type="PANTHER" id="PTHR15711">
    <property type="entry name" value="RAP GTPASE-ACTIVATING PROTEIN"/>
    <property type="match status" value="1"/>
</dbReference>